<evidence type="ECO:0000313" key="3">
    <source>
        <dbReference type="Proteomes" id="UP001279734"/>
    </source>
</evidence>
<dbReference type="Proteomes" id="UP001279734">
    <property type="component" value="Unassembled WGS sequence"/>
</dbReference>
<keyword evidence="3" id="KW-1185">Reference proteome</keyword>
<name>A0AAD3S5U5_NEPGR</name>
<dbReference type="EMBL" id="BSYO01000005">
    <property type="protein sequence ID" value="GMH04761.1"/>
    <property type="molecule type" value="Genomic_DNA"/>
</dbReference>
<reference evidence="2" key="1">
    <citation type="submission" date="2023-05" db="EMBL/GenBank/DDBJ databases">
        <title>Nepenthes gracilis genome sequencing.</title>
        <authorList>
            <person name="Fukushima K."/>
        </authorList>
    </citation>
    <scope>NUCLEOTIDE SEQUENCE</scope>
    <source>
        <strain evidence="2">SING2019-196</strain>
    </source>
</reference>
<dbReference type="AlphaFoldDB" id="A0AAD3S5U5"/>
<comment type="caution">
    <text evidence="2">The sequence shown here is derived from an EMBL/GenBank/DDBJ whole genome shotgun (WGS) entry which is preliminary data.</text>
</comment>
<feature type="region of interest" description="Disordered" evidence="1">
    <location>
        <begin position="1"/>
        <end position="76"/>
    </location>
</feature>
<accession>A0AAD3S5U5</accession>
<proteinExistence type="predicted"/>
<organism evidence="2 3">
    <name type="scientific">Nepenthes gracilis</name>
    <name type="common">Slender pitcher plant</name>
    <dbReference type="NCBI Taxonomy" id="150966"/>
    <lineage>
        <taxon>Eukaryota</taxon>
        <taxon>Viridiplantae</taxon>
        <taxon>Streptophyta</taxon>
        <taxon>Embryophyta</taxon>
        <taxon>Tracheophyta</taxon>
        <taxon>Spermatophyta</taxon>
        <taxon>Magnoliopsida</taxon>
        <taxon>eudicotyledons</taxon>
        <taxon>Gunneridae</taxon>
        <taxon>Pentapetalae</taxon>
        <taxon>Caryophyllales</taxon>
        <taxon>Nepenthaceae</taxon>
        <taxon>Nepenthes</taxon>
    </lineage>
</organism>
<gene>
    <name evidence="2" type="ORF">Nepgr_006601</name>
</gene>
<protein>
    <submittedName>
        <fullName evidence="2">Uncharacterized protein</fullName>
    </submittedName>
</protein>
<evidence type="ECO:0000313" key="2">
    <source>
        <dbReference type="EMBL" id="GMH04761.1"/>
    </source>
</evidence>
<evidence type="ECO:0000256" key="1">
    <source>
        <dbReference type="SAM" id="MobiDB-lite"/>
    </source>
</evidence>
<sequence length="76" mass="8120">MSISHPRINEASRYISKQSLQGHHPEEQLPIFKPSKVPQNSPPSNIIPDPTSGPAAGQTINGHTGKTSKGTQSIIP</sequence>
<feature type="compositionally biased region" description="Polar residues" evidence="1">
    <location>
        <begin position="58"/>
        <end position="76"/>
    </location>
</feature>